<dbReference type="InterPro" id="IPR049449">
    <property type="entry name" value="TesB_ACOT8-like_N"/>
</dbReference>
<evidence type="ECO:0000259" key="2">
    <source>
        <dbReference type="Pfam" id="PF20789"/>
    </source>
</evidence>
<dbReference type="AlphaFoldDB" id="A0A895XQR7"/>
<reference evidence="3" key="1">
    <citation type="submission" date="2021-02" db="EMBL/GenBank/DDBJ databases">
        <title>Natronoglycomyces albus gen. nov., sp. nov, a haloalkaliphilic actinobacterium from a soda solonchak soil.</title>
        <authorList>
            <person name="Sorokin D.Y."/>
            <person name="Khijniak T.V."/>
            <person name="Zakharycheva A.P."/>
            <person name="Boueva O.V."/>
            <person name="Ariskina E.V."/>
            <person name="Hahnke R.L."/>
            <person name="Bunk B."/>
            <person name="Sproer C."/>
            <person name="Schumann P."/>
            <person name="Evtushenko L.I."/>
            <person name="Kublanov I.V."/>
        </authorList>
    </citation>
    <scope>NUCLEOTIDE SEQUENCE</scope>
    <source>
        <strain evidence="3">DSM 106290</strain>
    </source>
</reference>
<feature type="domain" description="Acyl-CoA thioesterase-like C-terminal" evidence="2">
    <location>
        <begin position="145"/>
        <end position="252"/>
    </location>
</feature>
<name>A0A895XQR7_9ACTN</name>
<accession>A0A895XQR7</accession>
<dbReference type="SUPFAM" id="SSF54637">
    <property type="entry name" value="Thioesterase/thiol ester dehydrase-isomerase"/>
    <property type="match status" value="1"/>
</dbReference>
<evidence type="ECO:0000313" key="4">
    <source>
        <dbReference type="Proteomes" id="UP000662939"/>
    </source>
</evidence>
<gene>
    <name evidence="3" type="ORF">JQS30_14190</name>
</gene>
<dbReference type="EMBL" id="CP070496">
    <property type="protein sequence ID" value="QSB04896.1"/>
    <property type="molecule type" value="Genomic_DNA"/>
</dbReference>
<dbReference type="Proteomes" id="UP000662939">
    <property type="component" value="Chromosome"/>
</dbReference>
<dbReference type="Gene3D" id="2.40.160.210">
    <property type="entry name" value="Acyl-CoA thioesterase, double hotdog domain"/>
    <property type="match status" value="1"/>
</dbReference>
<dbReference type="RefSeq" id="WP_213170897.1">
    <property type="nucleotide sequence ID" value="NZ_CP070496.1"/>
</dbReference>
<organism evidence="3 4">
    <name type="scientific">Natronoglycomyces albus</name>
    <dbReference type="NCBI Taxonomy" id="2811108"/>
    <lineage>
        <taxon>Bacteria</taxon>
        <taxon>Bacillati</taxon>
        <taxon>Actinomycetota</taxon>
        <taxon>Actinomycetes</taxon>
        <taxon>Glycomycetales</taxon>
        <taxon>Glycomycetaceae</taxon>
        <taxon>Natronoglycomyces</taxon>
    </lineage>
</organism>
<dbReference type="KEGG" id="nav:JQS30_14190"/>
<dbReference type="Pfam" id="PF13622">
    <property type="entry name" value="4HBT_3"/>
    <property type="match status" value="1"/>
</dbReference>
<evidence type="ECO:0000313" key="3">
    <source>
        <dbReference type="EMBL" id="QSB04896.1"/>
    </source>
</evidence>
<dbReference type="Pfam" id="PF20789">
    <property type="entry name" value="4HBT_3C"/>
    <property type="match status" value="1"/>
</dbReference>
<keyword evidence="4" id="KW-1185">Reference proteome</keyword>
<dbReference type="InterPro" id="IPR029069">
    <property type="entry name" value="HotDog_dom_sf"/>
</dbReference>
<protein>
    <submittedName>
        <fullName evidence="3">Thioesterase family protein</fullName>
    </submittedName>
</protein>
<dbReference type="InterPro" id="IPR042171">
    <property type="entry name" value="Acyl-CoA_hotdog"/>
</dbReference>
<sequence length="257" mass="28488">MFYFDRLDAHTLRPTEHVSGAWAVKDQHIAPALGLMAHEVETDRDRRRDDGLRLSRLSYDILGPLPMEQFTIDTKVLRPGRTIELVECTITHAGRPTVVLRAWLMSTSDTSILEGTAYPRLRAPLEMPTWDPASIWQGGFIASAQVRREQIEPGRAQFWVNTDVPLLAEPVSPLARAAGMFDVANGLTVRVSPEEVAFPNVDLTAHLFRSPMDGWIGYDTTVSFGPQGHGLTHSTMHDEAGPFGVVSQSLTVRPLNP</sequence>
<evidence type="ECO:0000259" key="1">
    <source>
        <dbReference type="Pfam" id="PF13622"/>
    </source>
</evidence>
<feature type="domain" description="Acyl-CoA thioesterase-like N-terminal HotDog" evidence="1">
    <location>
        <begin position="20"/>
        <end position="104"/>
    </location>
</feature>
<dbReference type="InterPro" id="IPR049450">
    <property type="entry name" value="ACOT8-like_C"/>
</dbReference>
<proteinExistence type="predicted"/>